<name>A0A6C0PB06_9BACL</name>
<dbReference type="AlphaFoldDB" id="A0A6C0PB06"/>
<sequence length="102" mass="11581">MAHVQQHPRFPLYRMKIGLMADFSGSNTVFQEVPIGVRDGVNKTYRLAQEPLKNSESVYKDGMYMIKGLDKDYTLSGKDLIFTEAPVDKAVITVNYKYQSEG</sequence>
<dbReference type="Proteomes" id="UP000479114">
    <property type="component" value="Plasmid unnamed2"/>
</dbReference>
<keyword evidence="2" id="KW-1185">Reference proteome</keyword>
<dbReference type="RefSeq" id="WP_162645802.1">
    <property type="nucleotide sequence ID" value="NZ_CP048288.1"/>
</dbReference>
<accession>A0A6C0PB06</accession>
<proteinExistence type="predicted"/>
<gene>
    <name evidence="1" type="ORF">GZH47_32750</name>
</gene>
<keyword evidence="1" id="KW-0614">Plasmid</keyword>
<geneLocation type="plasmid" evidence="1 2">
    <name>unnamed2</name>
</geneLocation>
<organism evidence="1 2">
    <name type="scientific">Paenibacillus rhizovicinus</name>
    <dbReference type="NCBI Taxonomy" id="2704463"/>
    <lineage>
        <taxon>Bacteria</taxon>
        <taxon>Bacillati</taxon>
        <taxon>Bacillota</taxon>
        <taxon>Bacilli</taxon>
        <taxon>Bacillales</taxon>
        <taxon>Paenibacillaceae</taxon>
        <taxon>Paenibacillus</taxon>
    </lineage>
</organism>
<dbReference type="EMBL" id="CP048288">
    <property type="protein sequence ID" value="QHW35669.1"/>
    <property type="molecule type" value="Genomic_DNA"/>
</dbReference>
<dbReference type="KEGG" id="prz:GZH47_32750"/>
<reference evidence="1 2" key="1">
    <citation type="submission" date="2020-02" db="EMBL/GenBank/DDBJ databases">
        <title>Paenibacillus sp. nov., isolated from rhizosphere soil of tomato.</title>
        <authorList>
            <person name="Weon H.-Y."/>
            <person name="Lee S.A."/>
        </authorList>
    </citation>
    <scope>NUCLEOTIDE SEQUENCE [LARGE SCALE GENOMIC DNA]</scope>
    <source>
        <strain evidence="1 2">14171R-81</strain>
        <plasmid evidence="1 2">unnamed2</plasmid>
    </source>
</reference>
<evidence type="ECO:0000313" key="2">
    <source>
        <dbReference type="Proteomes" id="UP000479114"/>
    </source>
</evidence>
<protein>
    <submittedName>
        <fullName evidence="1">Uncharacterized protein</fullName>
    </submittedName>
</protein>
<evidence type="ECO:0000313" key="1">
    <source>
        <dbReference type="EMBL" id="QHW35669.1"/>
    </source>
</evidence>